<name>A0A0V0QI82_PSEPJ</name>
<proteinExistence type="predicted"/>
<protein>
    <submittedName>
        <fullName evidence="1">Uncharacterized protein</fullName>
    </submittedName>
</protein>
<comment type="caution">
    <text evidence="1">The sequence shown here is derived from an EMBL/GenBank/DDBJ whole genome shotgun (WGS) entry which is preliminary data.</text>
</comment>
<sequence>MGRYLTGQSQTKELQSQIYHGKRLKEFLTQYPHDKSETQDFVIKPEMQQYNPYEGFIVQFDRIYGLPQNFNKIKLFYDIQLKGLLTKPSKETSSHQTQNYSYKHKQCEINEKDLFVNINQDPSTIIYVEIWAEVINQQKNKLYEIPIQKMVGWTMIECFKCSDRQLNNGNFKLPIYNSQLDPLSLTRYGLPSILEAHLFLRIGYKNQQMI</sequence>
<dbReference type="Proteomes" id="UP000054937">
    <property type="component" value="Unassembled WGS sequence"/>
</dbReference>
<accession>A0A0V0QI82</accession>
<evidence type="ECO:0000313" key="2">
    <source>
        <dbReference type="Proteomes" id="UP000054937"/>
    </source>
</evidence>
<dbReference type="PANTHER" id="PTHR33820">
    <property type="entry name" value="COILED-COIL DOMAIN-CONTAINING PROTEIN 17"/>
    <property type="match status" value="1"/>
</dbReference>
<organism evidence="1 2">
    <name type="scientific">Pseudocohnilembus persalinus</name>
    <name type="common">Ciliate</name>
    <dbReference type="NCBI Taxonomy" id="266149"/>
    <lineage>
        <taxon>Eukaryota</taxon>
        <taxon>Sar</taxon>
        <taxon>Alveolata</taxon>
        <taxon>Ciliophora</taxon>
        <taxon>Intramacronucleata</taxon>
        <taxon>Oligohymenophorea</taxon>
        <taxon>Scuticociliatia</taxon>
        <taxon>Philasterida</taxon>
        <taxon>Pseudocohnilembidae</taxon>
        <taxon>Pseudocohnilembus</taxon>
    </lineage>
</organism>
<keyword evidence="2" id="KW-1185">Reference proteome</keyword>
<dbReference type="InterPro" id="IPR038800">
    <property type="entry name" value="CCDC17"/>
</dbReference>
<dbReference type="PANTHER" id="PTHR33820:SF2">
    <property type="entry name" value="COILED-COIL DOMAIN-CONTAINING PROTEIN 17"/>
    <property type="match status" value="1"/>
</dbReference>
<gene>
    <name evidence="1" type="ORF">PPERSA_05772</name>
</gene>
<dbReference type="AlphaFoldDB" id="A0A0V0QI82"/>
<dbReference type="OMA" id="QHEYIMS"/>
<dbReference type="InParanoid" id="A0A0V0QI82"/>
<dbReference type="EMBL" id="LDAU01000161">
    <property type="protein sequence ID" value="KRX01933.1"/>
    <property type="molecule type" value="Genomic_DNA"/>
</dbReference>
<evidence type="ECO:0000313" key="1">
    <source>
        <dbReference type="EMBL" id="KRX01933.1"/>
    </source>
</evidence>
<reference evidence="1 2" key="1">
    <citation type="journal article" date="2015" name="Sci. Rep.">
        <title>Genome of the facultative scuticociliatosis pathogen Pseudocohnilembus persalinus provides insight into its virulence through horizontal gene transfer.</title>
        <authorList>
            <person name="Xiong J."/>
            <person name="Wang G."/>
            <person name="Cheng J."/>
            <person name="Tian M."/>
            <person name="Pan X."/>
            <person name="Warren A."/>
            <person name="Jiang C."/>
            <person name="Yuan D."/>
            <person name="Miao W."/>
        </authorList>
    </citation>
    <scope>NUCLEOTIDE SEQUENCE [LARGE SCALE GENOMIC DNA]</scope>
    <source>
        <strain evidence="1">36N120E</strain>
    </source>
</reference>